<protein>
    <submittedName>
        <fullName evidence="1">Uncharacterized protein</fullName>
    </submittedName>
</protein>
<organism evidence="1 2">
    <name type="scientific">Terrybacteria sp. (strain RIFCSPHIGHO2_01_FULL_58_15)</name>
    <dbReference type="NCBI Taxonomy" id="1802363"/>
    <lineage>
        <taxon>Bacteria</taxon>
        <taxon>Candidatus Terryibacteriota</taxon>
    </lineage>
</organism>
<accession>A0A1G2PKZ7</accession>
<dbReference type="Proteomes" id="UP000178690">
    <property type="component" value="Unassembled WGS sequence"/>
</dbReference>
<comment type="caution">
    <text evidence="1">The sequence shown here is derived from an EMBL/GenBank/DDBJ whole genome shotgun (WGS) entry which is preliminary data.</text>
</comment>
<dbReference type="AlphaFoldDB" id="A0A1G2PKZ7"/>
<dbReference type="EMBL" id="MHST01000014">
    <property type="protein sequence ID" value="OHA48990.1"/>
    <property type="molecule type" value="Genomic_DNA"/>
</dbReference>
<evidence type="ECO:0000313" key="1">
    <source>
        <dbReference type="EMBL" id="OHA48990.1"/>
    </source>
</evidence>
<evidence type="ECO:0000313" key="2">
    <source>
        <dbReference type="Proteomes" id="UP000178690"/>
    </source>
</evidence>
<reference evidence="1 2" key="1">
    <citation type="journal article" date="2016" name="Nat. Commun.">
        <title>Thousands of microbial genomes shed light on interconnected biogeochemical processes in an aquifer system.</title>
        <authorList>
            <person name="Anantharaman K."/>
            <person name="Brown C.T."/>
            <person name="Hug L.A."/>
            <person name="Sharon I."/>
            <person name="Castelle C.J."/>
            <person name="Probst A.J."/>
            <person name="Thomas B.C."/>
            <person name="Singh A."/>
            <person name="Wilkins M.J."/>
            <person name="Karaoz U."/>
            <person name="Brodie E.L."/>
            <person name="Williams K.H."/>
            <person name="Hubbard S.S."/>
            <person name="Banfield J.F."/>
        </authorList>
    </citation>
    <scope>NUCLEOTIDE SEQUENCE [LARGE SCALE GENOMIC DNA]</scope>
    <source>
        <strain evidence="2">RIFCSPHIGHO2_01_FULL_58_15</strain>
    </source>
</reference>
<sequence length="159" mass="17401">MPTGEIVLTDGNGRVLRRLSSHELDALLEKRGGSHDRDQVLAEQKACANETVAQELIAKVFAPDASDAEHMGVAAKREVALEMPKRNPGVTAVIATLMTTTPMAIRRRCGRIGRGERRAEDHPELAQHLDAVRDLTEHGPTRMIRQGATLVLEHFTATP</sequence>
<dbReference type="STRING" id="1802363.A2682_00545"/>
<gene>
    <name evidence="1" type="ORF">A2682_00545</name>
</gene>
<proteinExistence type="predicted"/>
<name>A0A1G2PKZ7_TERXR</name>